<geneLocation type="plasmid" evidence="1">
    <name>pG3216.2</name>
</geneLocation>
<keyword evidence="1" id="KW-0614">Plasmid</keyword>
<sequence length="37" mass="4284">MLSTPALYFFHKILTKQSFRAAFPHIRSGIRAAFPYV</sequence>
<organism evidence="1">
    <name type="scientific">Escherichia coli</name>
    <dbReference type="NCBI Taxonomy" id="562"/>
    <lineage>
        <taxon>Bacteria</taxon>
        <taxon>Pseudomonadati</taxon>
        <taxon>Pseudomonadota</taxon>
        <taxon>Gammaproteobacteria</taxon>
        <taxon>Enterobacterales</taxon>
        <taxon>Enterobacteriaceae</taxon>
        <taxon>Escherichia</taxon>
    </lineage>
</organism>
<reference evidence="1" key="1">
    <citation type="submission" date="2017-11" db="EMBL/GenBank/DDBJ databases">
        <title>Plasmid harboring IMP-8 metallo-beta-lactamase in E. coli isolates from Argentina.</title>
        <authorList>
            <person name="Elena A."/>
            <person name="Cejas D."/>
            <person name="Magarinos F."/>
            <person name="Gutkind G."/>
            <person name="Di Conza J."/>
            <person name="Radice M."/>
        </authorList>
    </citation>
    <scope>NUCLEOTIDE SEQUENCE</scope>
    <source>
        <strain evidence="1">G3216</strain>
        <plasmid evidence="1">pG3216.2</plasmid>
    </source>
</reference>
<evidence type="ECO:0000313" key="1">
    <source>
        <dbReference type="EMBL" id="AVV60403.1"/>
    </source>
</evidence>
<protein>
    <submittedName>
        <fullName evidence="1">Uncharacterized protein</fullName>
    </submittedName>
</protein>
<proteinExistence type="predicted"/>
<dbReference type="AlphaFoldDB" id="A0A2R4KL99"/>
<dbReference type="EMBL" id="MG550958">
    <property type="protein sequence ID" value="AVV60403.1"/>
    <property type="molecule type" value="Genomic_DNA"/>
</dbReference>
<name>A0A2R4KL99_ECOLX</name>
<accession>A0A2R4KL99</accession>